<feature type="domain" description="Chorismate-utilising enzyme C-terminal" evidence="1">
    <location>
        <begin position="151"/>
        <end position="405"/>
    </location>
</feature>
<keyword evidence="2" id="KW-0032">Aminotransferase</keyword>
<dbReference type="Pfam" id="PF00425">
    <property type="entry name" value="Chorismate_bind"/>
    <property type="match status" value="1"/>
</dbReference>
<dbReference type="PRINTS" id="PR00095">
    <property type="entry name" value="ANTSNTHASEI"/>
</dbReference>
<protein>
    <submittedName>
        <fullName evidence="2">Aminodeoxychorismate synthase component I</fullName>
        <ecNumber evidence="2">2.6.1.85</ecNumber>
    </submittedName>
</protein>
<organism evidence="2 3">
    <name type="scientific">Marinobacter nanhaiticus D15-8W</name>
    <dbReference type="NCBI Taxonomy" id="626887"/>
    <lineage>
        <taxon>Bacteria</taxon>
        <taxon>Pseudomonadati</taxon>
        <taxon>Pseudomonadota</taxon>
        <taxon>Gammaproteobacteria</taxon>
        <taxon>Pseudomonadales</taxon>
        <taxon>Marinobacteraceae</taxon>
        <taxon>Marinobacter</taxon>
    </lineage>
</organism>
<dbReference type="SUPFAM" id="SSF56322">
    <property type="entry name" value="ADC synthase"/>
    <property type="match status" value="1"/>
</dbReference>
<reference evidence="2 3" key="1">
    <citation type="journal article" date="2013" name="Genome Announc.">
        <title>Genome Sequence of the Polycyclic Aromatic Hydrocarbon-Degrading Bacterium Strain Marinobacter nanhaiticus D15-8WT.</title>
        <authorList>
            <person name="Cui Z."/>
            <person name="Gao W."/>
            <person name="Li Q."/>
            <person name="Xu G."/>
            <person name="Zheng L."/>
        </authorList>
    </citation>
    <scope>NUCLEOTIDE SEQUENCE [LARGE SCALE GENOMIC DNA]</scope>
    <source>
        <strain evidence="2 3">D15-8W</strain>
    </source>
</reference>
<dbReference type="eggNOG" id="COG0147">
    <property type="taxonomic scope" value="Bacteria"/>
</dbReference>
<dbReference type="Proteomes" id="UP000013165">
    <property type="component" value="Unassembled WGS sequence"/>
</dbReference>
<dbReference type="Gene3D" id="3.60.120.10">
    <property type="entry name" value="Anthranilate synthase"/>
    <property type="match status" value="1"/>
</dbReference>
<dbReference type="InterPro" id="IPR005801">
    <property type="entry name" value="ADC_synthase"/>
</dbReference>
<evidence type="ECO:0000259" key="1">
    <source>
        <dbReference type="Pfam" id="PF00425"/>
    </source>
</evidence>
<dbReference type="GO" id="GO:0046820">
    <property type="term" value="F:4-amino-4-deoxychorismate synthase activity"/>
    <property type="evidence" value="ECO:0007669"/>
    <property type="project" value="UniProtKB-EC"/>
</dbReference>
<evidence type="ECO:0000313" key="3">
    <source>
        <dbReference type="Proteomes" id="UP000013165"/>
    </source>
</evidence>
<keyword evidence="3" id="KW-1185">Reference proteome</keyword>
<evidence type="ECO:0000313" key="2">
    <source>
        <dbReference type="EMBL" id="ENO14241.1"/>
    </source>
</evidence>
<dbReference type="NCBIfam" id="TIGR00553">
    <property type="entry name" value="pabB"/>
    <property type="match status" value="1"/>
</dbReference>
<accession>N6WRT6</accession>
<name>N6WRT6_9GAMM</name>
<dbReference type="EMBL" id="APLQ01000014">
    <property type="protein sequence ID" value="ENO14241.1"/>
    <property type="molecule type" value="Genomic_DNA"/>
</dbReference>
<proteinExistence type="predicted"/>
<dbReference type="HOGENOM" id="CLU_006493_7_2_6"/>
<sequence length="417" mass="46467">MHRADGSAFASAWPARTWRLPQDEQAWQKNLHELQEAERQLQLKEHSKAAEELFAGGLVGAINYEAAKHTVAGYVPQSYEQNLPDVGWVGEYLWALNLPSSSDDRPRLVIHPHCPPSIMDKLKPLIDEAEQPAGEPLNFRMVQPFQPEQTQAQYHQRVQRILDYILAGDCYQVNLSQRFSGQFTGHPFAAFKALTSAIPVPHAGYVDTGLYQVLSISPERYLRIHEGVVESKPIKGTRPRGETDADDRKQQDNLAASLKDRAENLMIVDLIRNDISRFCKPFSVKVPKLFAIESYRNVHQLVSTVTGELDTDVSLIDALLSAFPGGSITGAPKRRAMEIIDELEPHDRGPYCGSVFYISADGTLESNIAIRTLMTRPDGTISCWGGGGIVADSEPEAEYEESITKVRRLMETLEGMG</sequence>
<dbReference type="PANTHER" id="PTHR11236">
    <property type="entry name" value="AMINOBENZOATE/ANTHRANILATE SYNTHASE"/>
    <property type="match status" value="1"/>
</dbReference>
<dbReference type="RefSeq" id="WP_004582462.1">
    <property type="nucleotide sequence ID" value="NZ_AP028878.1"/>
</dbReference>
<dbReference type="EC" id="2.6.1.85" evidence="2"/>
<dbReference type="GO" id="GO:0009396">
    <property type="term" value="P:folic acid-containing compound biosynthetic process"/>
    <property type="evidence" value="ECO:0007669"/>
    <property type="project" value="InterPro"/>
</dbReference>
<dbReference type="AlphaFoldDB" id="N6WRT6"/>
<dbReference type="PANTHER" id="PTHR11236:SF50">
    <property type="entry name" value="AMINODEOXYCHORISMATE SYNTHASE COMPONENT 1"/>
    <property type="match status" value="1"/>
</dbReference>
<dbReference type="OrthoDB" id="9803598at2"/>
<gene>
    <name evidence="2" type="primary">pabB</name>
    <name evidence="2" type="ORF">J057_22645</name>
</gene>
<dbReference type="STRING" id="626887.J057_22645"/>
<keyword evidence="2" id="KW-0808">Transferase</keyword>
<comment type="caution">
    <text evidence="2">The sequence shown here is derived from an EMBL/GenBank/DDBJ whole genome shotgun (WGS) entry which is preliminary data.</text>
</comment>
<dbReference type="InterPro" id="IPR005802">
    <property type="entry name" value="ADC_synth_comp_1"/>
</dbReference>
<dbReference type="InterPro" id="IPR019999">
    <property type="entry name" value="Anth_synth_I-like"/>
</dbReference>
<dbReference type="GO" id="GO:0000162">
    <property type="term" value="P:L-tryptophan biosynthetic process"/>
    <property type="evidence" value="ECO:0007669"/>
    <property type="project" value="TreeGrafter"/>
</dbReference>
<dbReference type="PATRIC" id="fig|626887.3.peg.4531"/>
<dbReference type="InterPro" id="IPR015890">
    <property type="entry name" value="Chorismate_C"/>
</dbReference>